<dbReference type="AlphaFoldDB" id="A0A2J6SPQ3"/>
<feature type="transmembrane region" description="Helical" evidence="1">
    <location>
        <begin position="24"/>
        <end position="45"/>
    </location>
</feature>
<feature type="non-terminal residue" evidence="3">
    <location>
        <position position="1"/>
    </location>
</feature>
<evidence type="ECO:0000256" key="1">
    <source>
        <dbReference type="SAM" id="Phobius"/>
    </source>
</evidence>
<evidence type="ECO:0000313" key="4">
    <source>
        <dbReference type="Proteomes" id="UP000235371"/>
    </source>
</evidence>
<dbReference type="GeneID" id="36581291"/>
<evidence type="ECO:0000313" key="3">
    <source>
        <dbReference type="EMBL" id="PMD52746.1"/>
    </source>
</evidence>
<organism evidence="3 4">
    <name type="scientific">Hyaloscypha bicolor E</name>
    <dbReference type="NCBI Taxonomy" id="1095630"/>
    <lineage>
        <taxon>Eukaryota</taxon>
        <taxon>Fungi</taxon>
        <taxon>Dikarya</taxon>
        <taxon>Ascomycota</taxon>
        <taxon>Pezizomycotina</taxon>
        <taxon>Leotiomycetes</taxon>
        <taxon>Helotiales</taxon>
        <taxon>Hyaloscyphaceae</taxon>
        <taxon>Hyaloscypha</taxon>
        <taxon>Hyaloscypha bicolor</taxon>
    </lineage>
</organism>
<reference evidence="3 4" key="1">
    <citation type="submission" date="2016-04" db="EMBL/GenBank/DDBJ databases">
        <title>A degradative enzymes factory behind the ericoid mycorrhizal symbiosis.</title>
        <authorList>
            <consortium name="DOE Joint Genome Institute"/>
            <person name="Martino E."/>
            <person name="Morin E."/>
            <person name="Grelet G."/>
            <person name="Kuo A."/>
            <person name="Kohler A."/>
            <person name="Daghino S."/>
            <person name="Barry K."/>
            <person name="Choi C."/>
            <person name="Cichocki N."/>
            <person name="Clum A."/>
            <person name="Copeland A."/>
            <person name="Hainaut M."/>
            <person name="Haridas S."/>
            <person name="Labutti K."/>
            <person name="Lindquist E."/>
            <person name="Lipzen A."/>
            <person name="Khouja H.-R."/>
            <person name="Murat C."/>
            <person name="Ohm R."/>
            <person name="Olson A."/>
            <person name="Spatafora J."/>
            <person name="Veneault-Fourrey C."/>
            <person name="Henrissat B."/>
            <person name="Grigoriev I."/>
            <person name="Martin F."/>
            <person name="Perotto S."/>
        </authorList>
    </citation>
    <scope>NUCLEOTIDE SEQUENCE [LARGE SCALE GENOMIC DNA]</scope>
    <source>
        <strain evidence="3 4">E</strain>
    </source>
</reference>
<feature type="domain" description="Fungal-type protein kinase" evidence="2">
    <location>
        <begin position="1"/>
        <end position="55"/>
    </location>
</feature>
<feature type="non-terminal residue" evidence="3">
    <location>
        <position position="55"/>
    </location>
</feature>
<keyword evidence="1" id="KW-1133">Transmembrane helix</keyword>
<dbReference type="Proteomes" id="UP000235371">
    <property type="component" value="Unassembled WGS sequence"/>
</dbReference>
<dbReference type="InParanoid" id="A0A2J6SPQ3"/>
<keyword evidence="1" id="KW-0812">Transmembrane</keyword>
<keyword evidence="1" id="KW-0472">Membrane</keyword>
<protein>
    <recommendedName>
        <fullName evidence="2">Fungal-type protein kinase domain-containing protein</fullName>
    </recommendedName>
</protein>
<dbReference type="OrthoDB" id="3527946at2759"/>
<keyword evidence="4" id="KW-1185">Reference proteome</keyword>
<gene>
    <name evidence="3" type="ORF">K444DRAFT_491690</name>
</gene>
<proteinExistence type="predicted"/>
<accession>A0A2J6SPQ3</accession>
<evidence type="ECO:0000259" key="2">
    <source>
        <dbReference type="Pfam" id="PF17667"/>
    </source>
</evidence>
<dbReference type="Pfam" id="PF17667">
    <property type="entry name" value="Pkinase_fungal"/>
    <property type="match status" value="1"/>
</dbReference>
<dbReference type="InterPro" id="IPR040976">
    <property type="entry name" value="Pkinase_fungal"/>
</dbReference>
<dbReference type="RefSeq" id="XP_024729650.1">
    <property type="nucleotide sequence ID" value="XM_024873211.1"/>
</dbReference>
<dbReference type="EMBL" id="KZ613895">
    <property type="protein sequence ID" value="PMD52746.1"/>
    <property type="molecule type" value="Genomic_DNA"/>
</dbReference>
<sequence length="55" mass="6694">LWVFNRSGLYNFEKFNIYKKPERFIKVLTSYIIISNIELGLNIFIKYNSNNKYII</sequence>
<name>A0A2J6SPQ3_9HELO</name>